<reference evidence="1 2" key="1">
    <citation type="submission" date="2018-09" db="EMBL/GenBank/DDBJ databases">
        <authorList>
            <person name="Zhu H."/>
        </authorList>
    </citation>
    <scope>NUCLEOTIDE SEQUENCE [LARGE SCALE GENOMIC DNA]</scope>
    <source>
        <strain evidence="1 2">K1S02-61</strain>
    </source>
</reference>
<evidence type="ECO:0000313" key="2">
    <source>
        <dbReference type="Proteomes" id="UP000284006"/>
    </source>
</evidence>
<comment type="caution">
    <text evidence="1">The sequence shown here is derived from an EMBL/GenBank/DDBJ whole genome shotgun (WGS) entry which is preliminary data.</text>
</comment>
<protein>
    <submittedName>
        <fullName evidence="1">Uncharacterized protein</fullName>
    </submittedName>
</protein>
<evidence type="ECO:0000313" key="1">
    <source>
        <dbReference type="EMBL" id="RJG08319.1"/>
    </source>
</evidence>
<sequence>MVESAGWLYPHKEDTVKTPLIAALVLAAALPAAARGANPSFEQRCEQEMKPMFEVSLRESGYTVDNTVSSRVLNNRSVHHYAGEQMLGMTALEARTVVSFDGPALADKASGRECVAPRISVALTFPKMSVFVAREFAPASCSYRQVLEHELRHVQLYRDQFPGLVERVRHGLAARFGGKPLYADHGKGLEALEADIDNWLRPFIKAEIGRMEVAQAAMDTPDESFRLSIACNGELANNLGNRY</sequence>
<dbReference type="EMBL" id="QYUP01000197">
    <property type="protein sequence ID" value="RJG08319.1"/>
    <property type="molecule type" value="Genomic_DNA"/>
</dbReference>
<dbReference type="Proteomes" id="UP000284006">
    <property type="component" value="Unassembled WGS sequence"/>
</dbReference>
<proteinExistence type="predicted"/>
<gene>
    <name evidence="1" type="ORF">D3872_24605</name>
</gene>
<dbReference type="AlphaFoldDB" id="A0A418X737"/>
<accession>A0A418X737</accession>
<organism evidence="1 2">
    <name type="scientific">Massilia cavernae</name>
    <dbReference type="NCBI Taxonomy" id="2320864"/>
    <lineage>
        <taxon>Bacteria</taxon>
        <taxon>Pseudomonadati</taxon>
        <taxon>Pseudomonadota</taxon>
        <taxon>Betaproteobacteria</taxon>
        <taxon>Burkholderiales</taxon>
        <taxon>Oxalobacteraceae</taxon>
        <taxon>Telluria group</taxon>
        <taxon>Massilia</taxon>
    </lineage>
</organism>
<name>A0A418X737_9BURK</name>
<keyword evidence="2" id="KW-1185">Reference proteome</keyword>